<dbReference type="InterPro" id="IPR001279">
    <property type="entry name" value="Metallo-B-lactamas"/>
</dbReference>
<accession>A0ABN6F724</accession>
<organism evidence="2 3">
    <name type="scientific">Desulfoluna limicola</name>
    <dbReference type="NCBI Taxonomy" id="2810562"/>
    <lineage>
        <taxon>Bacteria</taxon>
        <taxon>Pseudomonadati</taxon>
        <taxon>Thermodesulfobacteriota</taxon>
        <taxon>Desulfobacteria</taxon>
        <taxon>Desulfobacterales</taxon>
        <taxon>Desulfolunaceae</taxon>
        <taxon>Desulfoluna</taxon>
    </lineage>
</organism>
<protein>
    <submittedName>
        <fullName evidence="2">Hydrolase</fullName>
    </submittedName>
</protein>
<dbReference type="EMBL" id="AP024488">
    <property type="protein sequence ID" value="BCS97964.1"/>
    <property type="molecule type" value="Genomic_DNA"/>
</dbReference>
<gene>
    <name evidence="2" type="ORF">DSLASN_35960</name>
</gene>
<dbReference type="PANTHER" id="PTHR15032">
    <property type="entry name" value="N-ACYL-PHOSPHATIDYLETHANOLAMINE-HYDROLYZING PHOSPHOLIPASE D"/>
    <property type="match status" value="1"/>
</dbReference>
<evidence type="ECO:0000313" key="3">
    <source>
        <dbReference type="Proteomes" id="UP001320148"/>
    </source>
</evidence>
<dbReference type="PANTHER" id="PTHR15032:SF4">
    <property type="entry name" value="N-ACYL-PHOSPHATIDYLETHANOLAMINE-HYDROLYZING PHOSPHOLIPASE D"/>
    <property type="match status" value="1"/>
</dbReference>
<name>A0ABN6F724_9BACT</name>
<dbReference type="Proteomes" id="UP001320148">
    <property type="component" value="Chromosome"/>
</dbReference>
<feature type="domain" description="Metallo-beta-lactamase" evidence="1">
    <location>
        <begin position="54"/>
        <end position="251"/>
    </location>
</feature>
<dbReference type="GO" id="GO:0016787">
    <property type="term" value="F:hydrolase activity"/>
    <property type="evidence" value="ECO:0007669"/>
    <property type="project" value="UniProtKB-KW"/>
</dbReference>
<keyword evidence="2" id="KW-0378">Hydrolase</keyword>
<evidence type="ECO:0000259" key="1">
    <source>
        <dbReference type="Pfam" id="PF12706"/>
    </source>
</evidence>
<proteinExistence type="predicted"/>
<dbReference type="Pfam" id="PF12706">
    <property type="entry name" value="Lactamase_B_2"/>
    <property type="match status" value="1"/>
</dbReference>
<dbReference type="Gene3D" id="3.60.15.10">
    <property type="entry name" value="Ribonuclease Z/Hydroxyacylglutathione hydrolase-like"/>
    <property type="match status" value="1"/>
</dbReference>
<reference evidence="2 3" key="1">
    <citation type="submission" date="2021-02" db="EMBL/GenBank/DDBJ databases">
        <title>Complete genome of Desulfoluna sp. strain ASN36.</title>
        <authorList>
            <person name="Takahashi A."/>
            <person name="Kojima H."/>
            <person name="Fukui M."/>
        </authorList>
    </citation>
    <scope>NUCLEOTIDE SEQUENCE [LARGE SCALE GENOMIC DNA]</scope>
    <source>
        <strain evidence="2 3">ASN36</strain>
    </source>
</reference>
<sequence length="332" mass="37506">MLASYIFGTEERFPTTALPVAPIPEDQFRGKAATSLSVTWLGHSTALIEIEGKRILTDPVFARRVSPLPFLGPKRFYEEMPIKLETLPELDLVIISHNHYDHLDKGTIQAIHQKSRRFLVPLGIGPSLIRWGVNQEKITEMDWWDEVRIDDSLRVAATPSRHFSGRGLFDRNKTLWCSWALLGDTQRLFFSGDSGYFDGFKTIGEKYGPFDITLIECGAYSSHWAPIHMVPEESAQAHQDLKGRLMMPIHWGTFNLALHDWRDPMKRLHNAASLANMSVVTPVPGETIDNDTPPSRAAWWRTDLKSASGGPVGGQTFEKLDKQVSGRNLERM</sequence>
<dbReference type="SUPFAM" id="SSF56281">
    <property type="entry name" value="Metallo-hydrolase/oxidoreductase"/>
    <property type="match status" value="1"/>
</dbReference>
<evidence type="ECO:0000313" key="2">
    <source>
        <dbReference type="EMBL" id="BCS97964.1"/>
    </source>
</evidence>
<keyword evidence="3" id="KW-1185">Reference proteome</keyword>
<dbReference type="InterPro" id="IPR036866">
    <property type="entry name" value="RibonucZ/Hydroxyglut_hydro"/>
</dbReference>